<dbReference type="Pfam" id="PF13561">
    <property type="entry name" value="adh_short_C2"/>
    <property type="match status" value="1"/>
</dbReference>
<dbReference type="Gene3D" id="3.40.50.720">
    <property type="entry name" value="NAD(P)-binding Rossmann-like Domain"/>
    <property type="match status" value="1"/>
</dbReference>
<evidence type="ECO:0000256" key="1">
    <source>
        <dbReference type="ARBA" id="ARBA00006484"/>
    </source>
</evidence>
<dbReference type="SUPFAM" id="SSF51735">
    <property type="entry name" value="NAD(P)-binding Rossmann-fold domains"/>
    <property type="match status" value="1"/>
</dbReference>
<sequence length="277" mass="30364">MPAHKHAVSVENKVILLTGAFGLIGREVGRSLLEHGARVIMADVNQAALPGVREELAAQFPENAFLAVPLDITNEASIADCMAAAVARFGRVDVLINNAAIDAKFDKHHQDAVNASRFEQYPIELLQKSIEVNLTGTVRITQAACRQMLAQGSGNIINVASTYSLVAPNQGLYDYGDGEPIRYKPVDYIATKSFIPNFTRYIATFYAKEGIRCNAIVPHGIYNDHEEKFLRNFSKYSPLGRMCDRSELNGPFVFLASDASSYMTGSVMVVDGGWTAW</sequence>
<evidence type="ECO:0000256" key="2">
    <source>
        <dbReference type="ARBA" id="ARBA00023002"/>
    </source>
</evidence>
<dbReference type="InterPro" id="IPR002347">
    <property type="entry name" value="SDR_fam"/>
</dbReference>
<dbReference type="PANTHER" id="PTHR42760">
    <property type="entry name" value="SHORT-CHAIN DEHYDROGENASES/REDUCTASES FAMILY MEMBER"/>
    <property type="match status" value="1"/>
</dbReference>
<dbReference type="EC" id="1.1.1.100" evidence="3"/>
<comment type="similarity">
    <text evidence="1">Belongs to the short-chain dehydrogenases/reductases (SDR) family.</text>
</comment>
<keyword evidence="2 3" id="KW-0560">Oxidoreductase</keyword>
<evidence type="ECO:0000313" key="3">
    <source>
        <dbReference type="EMBL" id="CAA9218024.1"/>
    </source>
</evidence>
<dbReference type="InterPro" id="IPR036291">
    <property type="entry name" value="NAD(P)-bd_dom_sf"/>
</dbReference>
<proteinExistence type="inferred from homology"/>
<accession>A0A6J4HBV0</accession>
<dbReference type="PANTHER" id="PTHR42760:SF133">
    <property type="entry name" value="3-OXOACYL-[ACYL-CARRIER-PROTEIN] REDUCTASE"/>
    <property type="match status" value="1"/>
</dbReference>
<protein>
    <submittedName>
        <fullName evidence="3">3-oxoacyl-[acyl-carrier protein] reductase</fullName>
        <ecNumber evidence="3">1.1.1.100</ecNumber>
    </submittedName>
</protein>
<organism evidence="3">
    <name type="scientific">uncultured Cytophagales bacterium</name>
    <dbReference type="NCBI Taxonomy" id="158755"/>
    <lineage>
        <taxon>Bacteria</taxon>
        <taxon>Pseudomonadati</taxon>
        <taxon>Bacteroidota</taxon>
        <taxon>Sphingobacteriia</taxon>
        <taxon>Sphingobacteriales</taxon>
        <taxon>environmental samples</taxon>
    </lineage>
</organism>
<dbReference type="PRINTS" id="PR00081">
    <property type="entry name" value="GDHRDH"/>
</dbReference>
<dbReference type="AlphaFoldDB" id="A0A6J4HBV0"/>
<dbReference type="EMBL" id="CADCTQ010000027">
    <property type="protein sequence ID" value="CAA9218024.1"/>
    <property type="molecule type" value="Genomic_DNA"/>
</dbReference>
<name>A0A6J4HBV0_9SPHI</name>
<dbReference type="PRINTS" id="PR00080">
    <property type="entry name" value="SDRFAMILY"/>
</dbReference>
<reference evidence="3" key="1">
    <citation type="submission" date="2020-02" db="EMBL/GenBank/DDBJ databases">
        <authorList>
            <person name="Meier V. D."/>
        </authorList>
    </citation>
    <scope>NUCLEOTIDE SEQUENCE</scope>
    <source>
        <strain evidence="3">AVDCRST_MAG56</strain>
    </source>
</reference>
<dbReference type="GO" id="GO:0004316">
    <property type="term" value="F:3-oxoacyl-[acyl-carrier-protein] reductase (NADPH) activity"/>
    <property type="evidence" value="ECO:0007669"/>
    <property type="project" value="UniProtKB-EC"/>
</dbReference>
<gene>
    <name evidence="3" type="ORF">AVDCRST_MAG56-274</name>
</gene>